<name>A0A0A9EJJ5_ARUDO</name>
<proteinExistence type="predicted"/>
<dbReference type="EMBL" id="GBRH01196976">
    <property type="protein sequence ID" value="JAE00920.1"/>
    <property type="molecule type" value="Transcribed_RNA"/>
</dbReference>
<reference evidence="2" key="2">
    <citation type="journal article" date="2015" name="Data Brief">
        <title>Shoot transcriptome of the giant reed, Arundo donax.</title>
        <authorList>
            <person name="Barrero R.A."/>
            <person name="Guerrero F.D."/>
            <person name="Moolhuijzen P."/>
            <person name="Goolsby J.A."/>
            <person name="Tidwell J."/>
            <person name="Bellgard S.E."/>
            <person name="Bellgard M.I."/>
        </authorList>
    </citation>
    <scope>NUCLEOTIDE SEQUENCE</scope>
    <source>
        <tissue evidence="2">Shoot tissue taken approximately 20 cm above the soil surface</tissue>
    </source>
</reference>
<accession>A0A0A9EJJ5</accession>
<keyword evidence="1" id="KW-1133">Transmembrane helix</keyword>
<dbReference type="AlphaFoldDB" id="A0A0A9EJJ5"/>
<evidence type="ECO:0000313" key="2">
    <source>
        <dbReference type="EMBL" id="JAE00920.1"/>
    </source>
</evidence>
<organism evidence="2">
    <name type="scientific">Arundo donax</name>
    <name type="common">Giant reed</name>
    <name type="synonym">Donax arundinaceus</name>
    <dbReference type="NCBI Taxonomy" id="35708"/>
    <lineage>
        <taxon>Eukaryota</taxon>
        <taxon>Viridiplantae</taxon>
        <taxon>Streptophyta</taxon>
        <taxon>Embryophyta</taxon>
        <taxon>Tracheophyta</taxon>
        <taxon>Spermatophyta</taxon>
        <taxon>Magnoliopsida</taxon>
        <taxon>Liliopsida</taxon>
        <taxon>Poales</taxon>
        <taxon>Poaceae</taxon>
        <taxon>PACMAD clade</taxon>
        <taxon>Arundinoideae</taxon>
        <taxon>Arundineae</taxon>
        <taxon>Arundo</taxon>
    </lineage>
</organism>
<feature type="transmembrane region" description="Helical" evidence="1">
    <location>
        <begin position="6"/>
        <end position="24"/>
    </location>
</feature>
<protein>
    <submittedName>
        <fullName evidence="2">Uncharacterized protein</fullName>
    </submittedName>
</protein>
<sequence length="52" mass="6186">MADNIVWYSCIFCWYGLNLLRNIWTMPMIKLVIFLGRDYVLTGSRSVFHSIK</sequence>
<keyword evidence="1" id="KW-0472">Membrane</keyword>
<evidence type="ECO:0000256" key="1">
    <source>
        <dbReference type="SAM" id="Phobius"/>
    </source>
</evidence>
<reference evidence="2" key="1">
    <citation type="submission" date="2014-09" db="EMBL/GenBank/DDBJ databases">
        <authorList>
            <person name="Magalhaes I.L.F."/>
            <person name="Oliveira U."/>
            <person name="Santos F.R."/>
            <person name="Vidigal T.H.D.A."/>
            <person name="Brescovit A.D."/>
            <person name="Santos A.J."/>
        </authorList>
    </citation>
    <scope>NUCLEOTIDE SEQUENCE</scope>
    <source>
        <tissue evidence="2">Shoot tissue taken approximately 20 cm above the soil surface</tissue>
    </source>
</reference>
<keyword evidence="1" id="KW-0812">Transmembrane</keyword>